<evidence type="ECO:0000256" key="1">
    <source>
        <dbReference type="SAM" id="SignalP"/>
    </source>
</evidence>
<protein>
    <submittedName>
        <fullName evidence="2">DUF5004 domain-containing protein</fullName>
    </submittedName>
</protein>
<dbReference type="Pfam" id="PF16395">
    <property type="entry name" value="DUF5004"/>
    <property type="match status" value="1"/>
</dbReference>
<sequence>MNSHFIKKLGFAMLCMLFVNCNLNEDPVACPSPLTGDLLETEGTLVGTWKISAITADTEVDISNDSQDNPSTDIYNQSSDCSKDAFYTFNQNRTYTYNTGTQTDGCTKSTTSGTWQLSQNELLLVVSCGSNVYDVTFNEDDSQFSYTLSLDVQEVNGVLTGARITFTFSKEEEN</sequence>
<dbReference type="EMBL" id="QUSX01000004">
    <property type="protein sequence ID" value="RRQ47617.1"/>
    <property type="molecule type" value="Genomic_DNA"/>
</dbReference>
<dbReference type="RefSeq" id="WP_125224029.1">
    <property type="nucleotide sequence ID" value="NZ_QUSX01000004.1"/>
</dbReference>
<accession>A0A426RF48</accession>
<evidence type="ECO:0000313" key="3">
    <source>
        <dbReference type="Proteomes" id="UP000286990"/>
    </source>
</evidence>
<reference evidence="3" key="2">
    <citation type="submission" date="2018-12" db="EMBL/GenBank/DDBJ databases">
        <title>Maribacter lutimaris sp. nov., isolated from marine sediment.</title>
        <authorList>
            <person name="Kim K.K."/>
        </authorList>
    </citation>
    <scope>NUCLEOTIDE SEQUENCE [LARGE SCALE GENOMIC DNA]</scope>
    <source>
        <strain evidence="3">PoM-212</strain>
    </source>
</reference>
<feature type="signal peptide" evidence="1">
    <location>
        <begin position="1"/>
        <end position="24"/>
    </location>
</feature>
<reference evidence="3" key="1">
    <citation type="submission" date="2018-08" db="EMBL/GenBank/DDBJ databases">
        <authorList>
            <person name="Khan S.A."/>
            <person name="J S.E."/>
        </authorList>
    </citation>
    <scope>NUCLEOTIDE SEQUENCE [LARGE SCALE GENOMIC DNA]</scope>
    <source>
        <strain evidence="3">PoM-212</strain>
    </source>
</reference>
<organism evidence="2 3">
    <name type="scientific">Maribacter algicola</name>
    <dbReference type="NCBI Taxonomy" id="2498892"/>
    <lineage>
        <taxon>Bacteria</taxon>
        <taxon>Pseudomonadati</taxon>
        <taxon>Bacteroidota</taxon>
        <taxon>Flavobacteriia</taxon>
        <taxon>Flavobacteriales</taxon>
        <taxon>Flavobacteriaceae</taxon>
        <taxon>Maribacter</taxon>
    </lineage>
</organism>
<feature type="chain" id="PRO_5019134023" evidence="1">
    <location>
        <begin position="25"/>
        <end position="174"/>
    </location>
</feature>
<dbReference type="InterPro" id="IPR032168">
    <property type="entry name" value="DUF5004"/>
</dbReference>
<keyword evidence="3" id="KW-1185">Reference proteome</keyword>
<dbReference type="AlphaFoldDB" id="A0A426RF48"/>
<keyword evidence="1" id="KW-0732">Signal</keyword>
<name>A0A426RF48_9FLAO</name>
<proteinExistence type="predicted"/>
<dbReference type="OrthoDB" id="1447101at2"/>
<gene>
    <name evidence="2" type="ORF">DZC72_16670</name>
</gene>
<dbReference type="Proteomes" id="UP000286990">
    <property type="component" value="Unassembled WGS sequence"/>
</dbReference>
<evidence type="ECO:0000313" key="2">
    <source>
        <dbReference type="EMBL" id="RRQ47617.1"/>
    </source>
</evidence>
<comment type="caution">
    <text evidence="2">The sequence shown here is derived from an EMBL/GenBank/DDBJ whole genome shotgun (WGS) entry which is preliminary data.</text>
</comment>